<gene>
    <name evidence="1" type="ORF">I553_0857</name>
</gene>
<dbReference type="EMBL" id="JAOB01000093">
    <property type="protein sequence ID" value="EUA06583.1"/>
    <property type="molecule type" value="Genomic_DNA"/>
</dbReference>
<name>X7YJ72_MYCXE</name>
<protein>
    <submittedName>
        <fullName evidence="1">Uncharacterized protein</fullName>
    </submittedName>
</protein>
<accession>X7YJ72</accession>
<dbReference type="AlphaFoldDB" id="X7YJ72"/>
<organism evidence="1">
    <name type="scientific">Mycobacterium xenopi 4042</name>
    <dbReference type="NCBI Taxonomy" id="1299334"/>
    <lineage>
        <taxon>Bacteria</taxon>
        <taxon>Bacillati</taxon>
        <taxon>Actinomycetota</taxon>
        <taxon>Actinomycetes</taxon>
        <taxon>Mycobacteriales</taxon>
        <taxon>Mycobacteriaceae</taxon>
        <taxon>Mycobacterium</taxon>
    </lineage>
</organism>
<comment type="caution">
    <text evidence="1">The sequence shown here is derived from an EMBL/GenBank/DDBJ whole genome shotgun (WGS) entry which is preliminary data.</text>
</comment>
<reference evidence="1" key="1">
    <citation type="submission" date="2014-01" db="EMBL/GenBank/DDBJ databases">
        <authorList>
            <person name="Brown-Elliot B."/>
            <person name="Wallace R."/>
            <person name="Lenaerts A."/>
            <person name="Ordway D."/>
            <person name="DeGroote M.A."/>
            <person name="Parker T."/>
            <person name="Sizemore C."/>
            <person name="Tallon L.J."/>
            <person name="Sadzewicz L.K."/>
            <person name="Sengamalay N."/>
            <person name="Fraser C.M."/>
            <person name="Hine E."/>
            <person name="Shefchek K.A."/>
            <person name="Das S.P."/>
            <person name="Tettelin H."/>
        </authorList>
    </citation>
    <scope>NUCLEOTIDE SEQUENCE [LARGE SCALE GENOMIC DNA]</scope>
    <source>
        <strain evidence="1">4042</strain>
    </source>
</reference>
<proteinExistence type="predicted"/>
<sequence length="71" mass="7573">MLTDLGGPGEIGFELADHPIPQLFGQLVSHALEQHQTCPGMARATARPPEGRISLSANPWITTVGAVIRRS</sequence>
<evidence type="ECO:0000313" key="1">
    <source>
        <dbReference type="EMBL" id="EUA06583.1"/>
    </source>
</evidence>